<evidence type="ECO:0000256" key="1">
    <source>
        <dbReference type="ARBA" id="ARBA00022723"/>
    </source>
</evidence>
<dbReference type="PROSITE" id="PS51401">
    <property type="entry name" value="CHORD"/>
    <property type="match status" value="2"/>
</dbReference>
<feature type="region of interest" description="Disordered" evidence="4">
    <location>
        <begin position="86"/>
        <end position="122"/>
    </location>
</feature>
<feature type="domain" description="CHORD" evidence="6">
    <location>
        <begin position="5"/>
        <end position="61"/>
    </location>
</feature>
<sequence>MAQKCVHRGCEKTYTDPDEVCRYHPGPPVFHEGQKGWKCCKPRVLTFDEFMEIEPCTQGKHSTTDLPPAVEKKEVSADAAVLKEASNASTATAGPAMPRAPINTATPTATPPPQEPESEDDDAALEIPDGRTCRRRACGASYKQASGRSDNENCVHHPGVPIFHEGSKGYSCCKRRVLEFDEFMKIEGCKTKPRHMFVGSGKKEKSKGSGAEQELLETVRTDFYQTPSNVIASFFLKKINKDSAKVTFTQTSIQLDLPTTDSPPKRFRGDIPLFGPIDPAKTEFKILGTKLEVTLAKAEVSSWPVLRADDKHTGEILQVGRAGRA</sequence>
<evidence type="ECO:0000313" key="8">
    <source>
        <dbReference type="Proteomes" id="UP001140453"/>
    </source>
</evidence>
<dbReference type="SUPFAM" id="SSF49764">
    <property type="entry name" value="HSP20-like chaperones"/>
    <property type="match status" value="1"/>
</dbReference>
<evidence type="ECO:0000259" key="6">
    <source>
        <dbReference type="PROSITE" id="PS51401"/>
    </source>
</evidence>
<keyword evidence="1" id="KW-0479">Metal-binding</keyword>
<organism evidence="7 8">
    <name type="scientific">Gnomoniopsis smithogilvyi</name>
    <dbReference type="NCBI Taxonomy" id="1191159"/>
    <lineage>
        <taxon>Eukaryota</taxon>
        <taxon>Fungi</taxon>
        <taxon>Dikarya</taxon>
        <taxon>Ascomycota</taxon>
        <taxon>Pezizomycotina</taxon>
        <taxon>Sordariomycetes</taxon>
        <taxon>Sordariomycetidae</taxon>
        <taxon>Diaporthales</taxon>
        <taxon>Gnomoniaceae</taxon>
        <taxon>Gnomoniopsis</taxon>
    </lineage>
</organism>
<dbReference type="Gene3D" id="4.10.1130.20">
    <property type="match status" value="2"/>
</dbReference>
<dbReference type="PROSITE" id="PS51203">
    <property type="entry name" value="CS"/>
    <property type="match status" value="1"/>
</dbReference>
<dbReference type="PANTHER" id="PTHR46983">
    <property type="entry name" value="CYSTEINE AND HISTIDINE-RICH DOMAIN-CONTAINING PROTEIN 1"/>
    <property type="match status" value="1"/>
</dbReference>
<evidence type="ECO:0000256" key="3">
    <source>
        <dbReference type="ARBA" id="ARBA00022833"/>
    </source>
</evidence>
<dbReference type="PANTHER" id="PTHR46983:SF3">
    <property type="entry name" value="CHPADIPLOID STATE MAINTENANCE PROTEIN CHPA"/>
    <property type="match status" value="1"/>
</dbReference>
<dbReference type="Proteomes" id="UP001140453">
    <property type="component" value="Unassembled WGS sequence"/>
</dbReference>
<accession>A0A9W9CYS4</accession>
<reference evidence="7" key="1">
    <citation type="submission" date="2022-10" db="EMBL/GenBank/DDBJ databases">
        <title>Tapping the CABI collections for fungal endophytes: first genome assemblies for Collariella, Neodidymelliopsis, Ascochyta clinopodiicola, Didymella pomorum, Didymosphaeria variabile, Neocosmospora piperis and Neocucurbitaria cava.</title>
        <authorList>
            <person name="Hill R."/>
        </authorList>
    </citation>
    <scope>NUCLEOTIDE SEQUENCE</scope>
    <source>
        <strain evidence="7">IMI 355082</strain>
    </source>
</reference>
<evidence type="ECO:0000259" key="5">
    <source>
        <dbReference type="PROSITE" id="PS51203"/>
    </source>
</evidence>
<protein>
    <submittedName>
        <fullName evidence="7">Uncharacterized protein</fullName>
    </submittedName>
</protein>
<dbReference type="EMBL" id="JAPEVB010000002">
    <property type="protein sequence ID" value="KAJ4394375.1"/>
    <property type="molecule type" value="Genomic_DNA"/>
</dbReference>
<evidence type="ECO:0000256" key="4">
    <source>
        <dbReference type="SAM" id="MobiDB-lite"/>
    </source>
</evidence>
<dbReference type="InterPro" id="IPR007052">
    <property type="entry name" value="CS_dom"/>
</dbReference>
<dbReference type="Gene3D" id="2.60.40.790">
    <property type="match status" value="1"/>
</dbReference>
<dbReference type="InterPro" id="IPR008978">
    <property type="entry name" value="HSP20-like_chaperone"/>
</dbReference>
<dbReference type="Pfam" id="PF04968">
    <property type="entry name" value="CHORD"/>
    <property type="match status" value="2"/>
</dbReference>
<feature type="domain" description="CHORD" evidence="6">
    <location>
        <begin position="133"/>
        <end position="195"/>
    </location>
</feature>
<name>A0A9W9CYS4_9PEZI</name>
<evidence type="ECO:0000256" key="2">
    <source>
        <dbReference type="ARBA" id="ARBA00022737"/>
    </source>
</evidence>
<dbReference type="InterPro" id="IPR039790">
    <property type="entry name" value="CHRD1"/>
</dbReference>
<gene>
    <name evidence="7" type="ORF">N0V93_003592</name>
</gene>
<keyword evidence="8" id="KW-1185">Reference proteome</keyword>
<dbReference type="OrthoDB" id="1898560at2759"/>
<dbReference type="CDD" id="cd06466">
    <property type="entry name" value="p23_CS_SGT1_like"/>
    <property type="match status" value="1"/>
</dbReference>
<proteinExistence type="predicted"/>
<dbReference type="Pfam" id="PF04969">
    <property type="entry name" value="CS"/>
    <property type="match status" value="1"/>
</dbReference>
<evidence type="ECO:0000313" key="7">
    <source>
        <dbReference type="EMBL" id="KAJ4394375.1"/>
    </source>
</evidence>
<comment type="caution">
    <text evidence="7">The sequence shown here is derived from an EMBL/GenBank/DDBJ whole genome shotgun (WGS) entry which is preliminary data.</text>
</comment>
<dbReference type="AlphaFoldDB" id="A0A9W9CYS4"/>
<dbReference type="InterPro" id="IPR007051">
    <property type="entry name" value="CHORD_dom"/>
</dbReference>
<feature type="domain" description="CS" evidence="5">
    <location>
        <begin position="216"/>
        <end position="307"/>
    </location>
</feature>
<keyword evidence="3" id="KW-0862">Zinc</keyword>
<keyword evidence="2" id="KW-0677">Repeat</keyword>
<dbReference type="GO" id="GO:0046872">
    <property type="term" value="F:metal ion binding"/>
    <property type="evidence" value="ECO:0007669"/>
    <property type="project" value="UniProtKB-KW"/>
</dbReference>